<dbReference type="EMBL" id="JAULSU010000004">
    <property type="protein sequence ID" value="KAK0620502.1"/>
    <property type="molecule type" value="Genomic_DNA"/>
</dbReference>
<protein>
    <submittedName>
        <fullName evidence="2">Uncharacterized protein</fullName>
    </submittedName>
</protein>
<gene>
    <name evidence="2" type="ORF">B0T14DRAFT_521565</name>
</gene>
<proteinExistence type="predicted"/>
<accession>A0AA39WS66</accession>
<keyword evidence="3" id="KW-1185">Reference proteome</keyword>
<comment type="caution">
    <text evidence="2">The sequence shown here is derived from an EMBL/GenBank/DDBJ whole genome shotgun (WGS) entry which is preliminary data.</text>
</comment>
<feature type="compositionally biased region" description="Low complexity" evidence="1">
    <location>
        <begin position="356"/>
        <end position="370"/>
    </location>
</feature>
<evidence type="ECO:0000313" key="3">
    <source>
        <dbReference type="Proteomes" id="UP001175000"/>
    </source>
</evidence>
<sequence length="546" mass="61215">MPSAKPRFFSRRRETTEVLVLPSQDSALVGTETKSRNKLRKQPPSCPLQRTAAADLELLMGNKTSKLENVPRPTRPPRPSANELPDLPSQPLYKALNAQQLHPPKNLDDEKPKIPEKALSRQPSIASRKPSFTGIDWPLGDDTRRGRPSSRAAQTVPRKLYSCSADAAFPDKQRRPVIYDRASHLAESYRALLPDRSDVESDYDVPLTDEPVSFEPLPAPTPSRAHKWSWDPREPAPQQSKTTHCLLHLGNRPLFRGHSSTTNLKAKSVDDPFAQNPRTPSWIGTGMRATPLSQPRAASTASSSSLTAVESCPPYNDPFVQASSISHQNSTTTFAAEDDNHWNLNAEEYEKGHYTSQPSSYPHHAPSSHQHTYDVYQSSHGHTYDTNTHYTSPYTSPFQDLSSGLQTHHNHPVHPPHPISHAQISPQRQQRRRTSDDLGLQICGEMLSDQLRKTFIGGNPKNNPESNKLQVLLLIEAYEATLESCRREVSHPPLTRGGEAEGIKKHHMREATRIIDHWLGVLYRIYDEDFGGDGTERGNMRNGEMF</sequence>
<organism evidence="2 3">
    <name type="scientific">Immersiella caudata</name>
    <dbReference type="NCBI Taxonomy" id="314043"/>
    <lineage>
        <taxon>Eukaryota</taxon>
        <taxon>Fungi</taxon>
        <taxon>Dikarya</taxon>
        <taxon>Ascomycota</taxon>
        <taxon>Pezizomycotina</taxon>
        <taxon>Sordariomycetes</taxon>
        <taxon>Sordariomycetidae</taxon>
        <taxon>Sordariales</taxon>
        <taxon>Lasiosphaeriaceae</taxon>
        <taxon>Immersiella</taxon>
    </lineage>
</organism>
<feature type="region of interest" description="Disordered" evidence="1">
    <location>
        <begin position="378"/>
        <end position="435"/>
    </location>
</feature>
<evidence type="ECO:0000256" key="1">
    <source>
        <dbReference type="SAM" id="MobiDB-lite"/>
    </source>
</evidence>
<feature type="compositionally biased region" description="Polar residues" evidence="1">
    <location>
        <begin position="378"/>
        <end position="407"/>
    </location>
</feature>
<dbReference type="AlphaFoldDB" id="A0AA39WS66"/>
<name>A0AA39WS66_9PEZI</name>
<dbReference type="Proteomes" id="UP001175000">
    <property type="component" value="Unassembled WGS sequence"/>
</dbReference>
<feature type="compositionally biased region" description="Basic and acidic residues" evidence="1">
    <location>
        <begin position="105"/>
        <end position="119"/>
    </location>
</feature>
<evidence type="ECO:0000313" key="2">
    <source>
        <dbReference type="EMBL" id="KAK0620502.1"/>
    </source>
</evidence>
<feature type="region of interest" description="Disordered" evidence="1">
    <location>
        <begin position="268"/>
        <end position="287"/>
    </location>
</feature>
<feature type="region of interest" description="Disordered" evidence="1">
    <location>
        <begin position="210"/>
        <end position="239"/>
    </location>
</feature>
<feature type="region of interest" description="Disordered" evidence="1">
    <location>
        <begin position="353"/>
        <end position="372"/>
    </location>
</feature>
<feature type="region of interest" description="Disordered" evidence="1">
    <location>
        <begin position="29"/>
        <end position="48"/>
    </location>
</feature>
<feature type="region of interest" description="Disordered" evidence="1">
    <location>
        <begin position="60"/>
        <end position="156"/>
    </location>
</feature>
<reference evidence="2" key="1">
    <citation type="submission" date="2023-06" db="EMBL/GenBank/DDBJ databases">
        <title>Genome-scale phylogeny and comparative genomics of the fungal order Sordariales.</title>
        <authorList>
            <consortium name="Lawrence Berkeley National Laboratory"/>
            <person name="Hensen N."/>
            <person name="Bonometti L."/>
            <person name="Westerberg I."/>
            <person name="Brannstrom I.O."/>
            <person name="Guillou S."/>
            <person name="Cros-Aarteil S."/>
            <person name="Calhoun S."/>
            <person name="Haridas S."/>
            <person name="Kuo A."/>
            <person name="Mondo S."/>
            <person name="Pangilinan J."/>
            <person name="Riley R."/>
            <person name="Labutti K."/>
            <person name="Andreopoulos B."/>
            <person name="Lipzen A."/>
            <person name="Chen C."/>
            <person name="Yanf M."/>
            <person name="Daum C."/>
            <person name="Ng V."/>
            <person name="Clum A."/>
            <person name="Steindorff A."/>
            <person name="Ohm R."/>
            <person name="Martin F."/>
            <person name="Silar P."/>
            <person name="Natvig D."/>
            <person name="Lalanne C."/>
            <person name="Gautier V."/>
            <person name="Ament-Velasquez S.L."/>
            <person name="Kruys A."/>
            <person name="Hutchinson M.I."/>
            <person name="Powell A.J."/>
            <person name="Barry K."/>
            <person name="Miller A.N."/>
            <person name="Grigoriev I.V."/>
            <person name="Debuchy R."/>
            <person name="Gladieux P."/>
            <person name="Thoren M.H."/>
            <person name="Johannesson H."/>
        </authorList>
    </citation>
    <scope>NUCLEOTIDE SEQUENCE</scope>
    <source>
        <strain evidence="2">CBS 606.72</strain>
    </source>
</reference>